<dbReference type="AlphaFoldDB" id="A0A2C5Y535"/>
<dbReference type="OrthoDB" id="3535998at2759"/>
<gene>
    <name evidence="2" type="ORF">CDD81_7567</name>
</gene>
<evidence type="ECO:0008006" key="4">
    <source>
        <dbReference type="Google" id="ProtNLM"/>
    </source>
</evidence>
<feature type="compositionally biased region" description="Basic and acidic residues" evidence="1">
    <location>
        <begin position="33"/>
        <end position="42"/>
    </location>
</feature>
<dbReference type="Proteomes" id="UP000226192">
    <property type="component" value="Unassembled WGS sequence"/>
</dbReference>
<proteinExistence type="predicted"/>
<accession>A0A2C5Y535</accession>
<dbReference type="EMBL" id="NJET01000082">
    <property type="protein sequence ID" value="PHH62074.1"/>
    <property type="molecule type" value="Genomic_DNA"/>
</dbReference>
<dbReference type="GO" id="GO:0003700">
    <property type="term" value="F:DNA-binding transcription factor activity"/>
    <property type="evidence" value="ECO:0007669"/>
    <property type="project" value="InterPro"/>
</dbReference>
<comment type="caution">
    <text evidence="2">The sequence shown here is derived from an EMBL/GenBank/DDBJ whole genome shotgun (WGS) entry which is preliminary data.</text>
</comment>
<feature type="compositionally biased region" description="Polar residues" evidence="1">
    <location>
        <begin position="19"/>
        <end position="28"/>
    </location>
</feature>
<dbReference type="Gene3D" id="1.20.5.170">
    <property type="match status" value="1"/>
</dbReference>
<dbReference type="InterPro" id="IPR046347">
    <property type="entry name" value="bZIP_sf"/>
</dbReference>
<dbReference type="SUPFAM" id="SSF57959">
    <property type="entry name" value="Leucine zipper domain"/>
    <property type="match status" value="1"/>
</dbReference>
<organism evidence="2 3">
    <name type="scientific">Ophiocordyceps australis</name>
    <dbReference type="NCBI Taxonomy" id="1399860"/>
    <lineage>
        <taxon>Eukaryota</taxon>
        <taxon>Fungi</taxon>
        <taxon>Dikarya</taxon>
        <taxon>Ascomycota</taxon>
        <taxon>Pezizomycotina</taxon>
        <taxon>Sordariomycetes</taxon>
        <taxon>Hypocreomycetidae</taxon>
        <taxon>Hypocreales</taxon>
        <taxon>Ophiocordycipitaceae</taxon>
        <taxon>Ophiocordyceps</taxon>
    </lineage>
</organism>
<evidence type="ECO:0000313" key="3">
    <source>
        <dbReference type="Proteomes" id="UP000226192"/>
    </source>
</evidence>
<evidence type="ECO:0000313" key="2">
    <source>
        <dbReference type="EMBL" id="PHH62074.1"/>
    </source>
</evidence>
<dbReference type="PANTHER" id="PTHR37012">
    <property type="entry name" value="B-ZIP TRANSCRIPTION FACTOR (EUROFUNG)-RELATED"/>
    <property type="match status" value="1"/>
</dbReference>
<sequence>MTRSSSAEPAKTSKRKGTRSVSSLTPSQLARKRANDREAQRAIRARTKEHIERLERELEELRSNHSRDRTVQELLRRNRALEDELRRIKDNMGPSLTSSPYSTPAVYDDNLSVTSSGAIPSPQMSPMPSGAEYTSVPDYSHQAYVALPKNCESWASSLPASGIPSSVPSPCSSVNADEYGTNSAYIPTSMPASMMPHGTNSLAKDVKMDFDDMQNMASQSYLQSQQRSQTWNMYPMYYDGTQHQQATCVSR</sequence>
<protein>
    <recommendedName>
        <fullName evidence="4">BZIP domain-containing protein</fullName>
    </recommendedName>
</protein>
<feature type="region of interest" description="Disordered" evidence="1">
    <location>
        <begin position="1"/>
        <end position="42"/>
    </location>
</feature>
<evidence type="ECO:0000256" key="1">
    <source>
        <dbReference type="SAM" id="MobiDB-lite"/>
    </source>
</evidence>
<keyword evidence="3" id="KW-1185">Reference proteome</keyword>
<reference evidence="2 3" key="1">
    <citation type="submission" date="2017-06" db="EMBL/GenBank/DDBJ databases">
        <title>Ant-infecting Ophiocordyceps genomes reveal a high diversity of potential behavioral manipulation genes and a possible major role for enterotoxins.</title>
        <authorList>
            <person name="De Bekker C."/>
            <person name="Evans H.C."/>
            <person name="Brachmann A."/>
            <person name="Hughes D.P."/>
        </authorList>
    </citation>
    <scope>NUCLEOTIDE SEQUENCE [LARGE SCALE GENOMIC DNA]</scope>
    <source>
        <strain evidence="2 3">Map64</strain>
    </source>
</reference>
<dbReference type="CDD" id="cd14688">
    <property type="entry name" value="bZIP_YAP"/>
    <property type="match status" value="1"/>
</dbReference>
<name>A0A2C5Y535_9HYPO</name>